<protein>
    <submittedName>
        <fullName evidence="1">Uncharacterized protein</fullName>
    </submittedName>
</protein>
<evidence type="ECO:0000313" key="1">
    <source>
        <dbReference type="EMBL" id="SDM56827.1"/>
    </source>
</evidence>
<sequence>MKQTIKSGATPAAFDPNALYTKALRYIQNMDNHDSDEWEYALWSSLALEFLARAALGNVSPPLLAEPDKSGSNLHFALGFASLEEKFSPKSIAISEVFRRLSAILPEFVKEHEAFGIVHTGKRNAELHSGELAFDGVKGSSWQPRFYQTCEILLASMGFSLEDFVGSDEADVAKQLIAAAADNGAKAVNGDVAAHSKVWQAKPESEQKTLAAQAMIWASRQIGHRVDCPACGSTALVQGEPVSAPSQKLEDDVIIESQEYLPTQFECIACGLRIIGLSKLAVVALSDRYKKTQKYNLSEIYAPLDDYSMFEEDNNEP</sequence>
<proteinExistence type="predicted"/>
<accession>A0A1G9UA26</accession>
<keyword evidence="2" id="KW-1185">Reference proteome</keyword>
<reference evidence="1 2" key="1">
    <citation type="submission" date="2016-10" db="EMBL/GenBank/DDBJ databases">
        <authorList>
            <person name="de Groot N.N."/>
        </authorList>
    </citation>
    <scope>NUCLEOTIDE SEQUENCE [LARGE SCALE GENOMIC DNA]</scope>
    <source>
        <strain evidence="1 2">DSM 16077</strain>
    </source>
</reference>
<dbReference type="EMBL" id="FNHG01000014">
    <property type="protein sequence ID" value="SDM56827.1"/>
    <property type="molecule type" value="Genomic_DNA"/>
</dbReference>
<dbReference type="RefSeq" id="WP_091770797.1">
    <property type="nucleotide sequence ID" value="NZ_FNHG01000014.1"/>
</dbReference>
<gene>
    <name evidence="1" type="ORF">SAMN04488568_11459</name>
</gene>
<evidence type="ECO:0000313" key="2">
    <source>
        <dbReference type="Proteomes" id="UP000199759"/>
    </source>
</evidence>
<organism evidence="1 2">
    <name type="scientific">Maricaulis salignorans</name>
    <dbReference type="NCBI Taxonomy" id="144026"/>
    <lineage>
        <taxon>Bacteria</taxon>
        <taxon>Pseudomonadati</taxon>
        <taxon>Pseudomonadota</taxon>
        <taxon>Alphaproteobacteria</taxon>
        <taxon>Maricaulales</taxon>
        <taxon>Maricaulaceae</taxon>
        <taxon>Maricaulis</taxon>
    </lineage>
</organism>
<name>A0A1G9UA26_9PROT</name>
<dbReference type="Proteomes" id="UP000199759">
    <property type="component" value="Unassembled WGS sequence"/>
</dbReference>
<dbReference type="AlphaFoldDB" id="A0A1G9UA26"/>
<dbReference type="OrthoDB" id="2606812at2"/>